<dbReference type="GO" id="GO:0032300">
    <property type="term" value="C:mismatch repair complex"/>
    <property type="evidence" value="ECO:0007669"/>
    <property type="project" value="InterPro"/>
</dbReference>
<gene>
    <name evidence="2" type="primary">MLH3</name>
    <name evidence="2" type="ORF">SK128_012753</name>
</gene>
<organism evidence="2 3">
    <name type="scientific">Halocaridina rubra</name>
    <name type="common">Hawaiian red shrimp</name>
    <dbReference type="NCBI Taxonomy" id="373956"/>
    <lineage>
        <taxon>Eukaryota</taxon>
        <taxon>Metazoa</taxon>
        <taxon>Ecdysozoa</taxon>
        <taxon>Arthropoda</taxon>
        <taxon>Crustacea</taxon>
        <taxon>Multicrustacea</taxon>
        <taxon>Malacostraca</taxon>
        <taxon>Eumalacostraca</taxon>
        <taxon>Eucarida</taxon>
        <taxon>Decapoda</taxon>
        <taxon>Pleocyemata</taxon>
        <taxon>Caridea</taxon>
        <taxon>Atyoidea</taxon>
        <taxon>Atyidae</taxon>
        <taxon>Halocaridina</taxon>
    </lineage>
</organism>
<sequence>MSDKILPLPESVRSQLRSGITITSVSQCVEELVLNSLDAGATCVAVRVDLHIFRIQVIDNGHGIRHKDLKILGKRHATSKCRSVDDINRNLSHYGFRGEALASMVDVSAIIDITSRARSSTETYTKLFTYGKEKSVTSATAQRPSVGTTITIQDFMYNMPVRRKLIKDTIDIENIRMRLESFALIHPKNISKESGDDNISGSLRHNKLCSQGDSYRDSSTSMNIQSEKKFTENINTKHNQNALVKSS</sequence>
<dbReference type="PANTHER" id="PTHR10073">
    <property type="entry name" value="DNA MISMATCH REPAIR PROTEIN MLH, PMS, MUTL"/>
    <property type="match status" value="1"/>
</dbReference>
<dbReference type="GO" id="GO:0016887">
    <property type="term" value="F:ATP hydrolysis activity"/>
    <property type="evidence" value="ECO:0007669"/>
    <property type="project" value="InterPro"/>
</dbReference>
<evidence type="ECO:0000313" key="2">
    <source>
        <dbReference type="EMBL" id="KAK7078441.1"/>
    </source>
</evidence>
<protein>
    <submittedName>
        <fullName evidence="2">DNA mismatch repair protein</fullName>
    </submittedName>
</protein>
<dbReference type="Proteomes" id="UP001381693">
    <property type="component" value="Unassembled WGS sequence"/>
</dbReference>
<dbReference type="Pfam" id="PF13589">
    <property type="entry name" value="HATPase_c_3"/>
    <property type="match status" value="1"/>
</dbReference>
<dbReference type="PROSITE" id="PS00058">
    <property type="entry name" value="DNA_MISMATCH_REPAIR_1"/>
    <property type="match status" value="1"/>
</dbReference>
<dbReference type="AlphaFoldDB" id="A0AAN9A2S8"/>
<dbReference type="PANTHER" id="PTHR10073:SF47">
    <property type="entry name" value="DNA MISMATCH REPAIR PROTEIN MLH3"/>
    <property type="match status" value="1"/>
</dbReference>
<dbReference type="InterPro" id="IPR036890">
    <property type="entry name" value="HATPase_C_sf"/>
</dbReference>
<evidence type="ECO:0000313" key="3">
    <source>
        <dbReference type="Proteomes" id="UP001381693"/>
    </source>
</evidence>
<dbReference type="EMBL" id="JAXCGZ010007838">
    <property type="protein sequence ID" value="KAK7078441.1"/>
    <property type="molecule type" value="Genomic_DNA"/>
</dbReference>
<dbReference type="GO" id="GO:0140664">
    <property type="term" value="F:ATP-dependent DNA damage sensor activity"/>
    <property type="evidence" value="ECO:0007669"/>
    <property type="project" value="InterPro"/>
</dbReference>
<dbReference type="Gene3D" id="3.30.565.10">
    <property type="entry name" value="Histidine kinase-like ATPase, C-terminal domain"/>
    <property type="match status" value="1"/>
</dbReference>
<dbReference type="InterPro" id="IPR014762">
    <property type="entry name" value="DNA_mismatch_repair_CS"/>
</dbReference>
<accession>A0AAN9A2S8</accession>
<proteinExistence type="inferred from homology"/>
<evidence type="ECO:0000256" key="1">
    <source>
        <dbReference type="ARBA" id="ARBA00006082"/>
    </source>
</evidence>
<dbReference type="GO" id="GO:0006298">
    <property type="term" value="P:mismatch repair"/>
    <property type="evidence" value="ECO:0007669"/>
    <property type="project" value="InterPro"/>
</dbReference>
<name>A0AAN9A2S8_HALRR</name>
<keyword evidence="3" id="KW-1185">Reference proteome</keyword>
<dbReference type="InterPro" id="IPR038973">
    <property type="entry name" value="MutL/Mlh/Pms-like"/>
</dbReference>
<reference evidence="2 3" key="1">
    <citation type="submission" date="2023-11" db="EMBL/GenBank/DDBJ databases">
        <title>Halocaridina rubra genome assembly.</title>
        <authorList>
            <person name="Smith C."/>
        </authorList>
    </citation>
    <scope>NUCLEOTIDE SEQUENCE [LARGE SCALE GENOMIC DNA]</scope>
    <source>
        <strain evidence="2">EP-1</strain>
        <tissue evidence="2">Whole</tissue>
    </source>
</reference>
<comment type="similarity">
    <text evidence="1">Belongs to the DNA mismatch repair MutL/HexB family.</text>
</comment>
<dbReference type="SUPFAM" id="SSF55874">
    <property type="entry name" value="ATPase domain of HSP90 chaperone/DNA topoisomerase II/histidine kinase"/>
    <property type="match status" value="1"/>
</dbReference>
<comment type="caution">
    <text evidence="2">The sequence shown here is derived from an EMBL/GenBank/DDBJ whole genome shotgun (WGS) entry which is preliminary data.</text>
</comment>